<protein>
    <submittedName>
        <fullName evidence="6">LysR family transcriptional regulator</fullName>
    </submittedName>
</protein>
<evidence type="ECO:0000256" key="4">
    <source>
        <dbReference type="ARBA" id="ARBA00023163"/>
    </source>
</evidence>
<dbReference type="PRINTS" id="PR00039">
    <property type="entry name" value="HTHLYSR"/>
</dbReference>
<accession>A0ABY7TIZ6</accession>
<dbReference type="EMBL" id="CP117411">
    <property type="protein sequence ID" value="WCT72863.1"/>
    <property type="molecule type" value="Genomic_DNA"/>
</dbReference>
<reference evidence="6 7" key="1">
    <citation type="submission" date="2023-02" db="EMBL/GenBank/DDBJ databases">
        <title>Genome sequence of Sphingomonas naphthae.</title>
        <authorList>
            <person name="Kim S."/>
            <person name="Heo J."/>
            <person name="Kwon S.-W."/>
        </authorList>
    </citation>
    <scope>NUCLEOTIDE SEQUENCE [LARGE SCALE GENOMIC DNA]</scope>
    <source>
        <strain evidence="6 7">KACC 18716</strain>
    </source>
</reference>
<gene>
    <name evidence="6" type="ORF">PQ455_14640</name>
</gene>
<organism evidence="6 7">
    <name type="scientific">Sphingomonas naphthae</name>
    <dbReference type="NCBI Taxonomy" id="1813468"/>
    <lineage>
        <taxon>Bacteria</taxon>
        <taxon>Pseudomonadati</taxon>
        <taxon>Pseudomonadota</taxon>
        <taxon>Alphaproteobacteria</taxon>
        <taxon>Sphingomonadales</taxon>
        <taxon>Sphingomonadaceae</taxon>
        <taxon>Sphingomonas</taxon>
    </lineage>
</organism>
<keyword evidence="7" id="KW-1185">Reference proteome</keyword>
<dbReference type="PROSITE" id="PS50931">
    <property type="entry name" value="HTH_LYSR"/>
    <property type="match status" value="1"/>
</dbReference>
<dbReference type="Pfam" id="PF03466">
    <property type="entry name" value="LysR_substrate"/>
    <property type="match status" value="1"/>
</dbReference>
<dbReference type="Gene3D" id="1.10.10.10">
    <property type="entry name" value="Winged helix-like DNA-binding domain superfamily/Winged helix DNA-binding domain"/>
    <property type="match status" value="1"/>
</dbReference>
<evidence type="ECO:0000256" key="3">
    <source>
        <dbReference type="ARBA" id="ARBA00023125"/>
    </source>
</evidence>
<evidence type="ECO:0000313" key="7">
    <source>
        <dbReference type="Proteomes" id="UP001220395"/>
    </source>
</evidence>
<dbReference type="InterPro" id="IPR036388">
    <property type="entry name" value="WH-like_DNA-bd_sf"/>
</dbReference>
<dbReference type="InterPro" id="IPR000847">
    <property type="entry name" value="LysR_HTH_N"/>
</dbReference>
<keyword evidence="2" id="KW-0805">Transcription regulation</keyword>
<dbReference type="InterPro" id="IPR036390">
    <property type="entry name" value="WH_DNA-bd_sf"/>
</dbReference>
<dbReference type="InterPro" id="IPR005119">
    <property type="entry name" value="LysR_subst-bd"/>
</dbReference>
<evidence type="ECO:0000256" key="1">
    <source>
        <dbReference type="ARBA" id="ARBA00009437"/>
    </source>
</evidence>
<keyword evidence="4" id="KW-0804">Transcription</keyword>
<dbReference type="PANTHER" id="PTHR30427:SF1">
    <property type="entry name" value="TRANSCRIPTIONAL ACTIVATOR PROTEIN LYSR"/>
    <property type="match status" value="1"/>
</dbReference>
<feature type="domain" description="HTH lysR-type" evidence="5">
    <location>
        <begin position="7"/>
        <end position="64"/>
    </location>
</feature>
<proteinExistence type="inferred from homology"/>
<dbReference type="Proteomes" id="UP001220395">
    <property type="component" value="Chromosome"/>
</dbReference>
<keyword evidence="3" id="KW-0238">DNA-binding</keyword>
<sequence>MVSAAMLNHRQVEIFRAVMRIGTVRGAAARLGVAQPGLSRMLRHMEDRLGFALFDRSSGRLVPTQEAHLLMAQVERVHKELADLDHVARRLAAGEDRLFRVAASPSLGHSVLPALLKRLIDRFPDLVLQFDILSVDQTDDYLALDRGDVTLTLFPMAQPNVHSVRLGAGRLVAAVHADHPLAGAGTLSVGRLAGESLISFRADTPHGRAIAALFGGEGPPIRTYVRFAETAVAFVAQGLGIALVDSFTAAQPHDSAVRILPLVERGELPVYLNRDSQRPMSAAGSAFEAIARAALR</sequence>
<dbReference type="PANTHER" id="PTHR30427">
    <property type="entry name" value="TRANSCRIPTIONAL ACTIVATOR PROTEIN LYSR"/>
    <property type="match status" value="1"/>
</dbReference>
<dbReference type="SUPFAM" id="SSF53850">
    <property type="entry name" value="Periplasmic binding protein-like II"/>
    <property type="match status" value="1"/>
</dbReference>
<dbReference type="Gene3D" id="3.40.190.290">
    <property type="match status" value="1"/>
</dbReference>
<evidence type="ECO:0000313" key="6">
    <source>
        <dbReference type="EMBL" id="WCT72863.1"/>
    </source>
</evidence>
<dbReference type="RefSeq" id="WP_273686836.1">
    <property type="nucleotide sequence ID" value="NZ_CP117411.1"/>
</dbReference>
<comment type="similarity">
    <text evidence="1">Belongs to the LysR transcriptional regulatory family.</text>
</comment>
<dbReference type="SUPFAM" id="SSF46785">
    <property type="entry name" value="Winged helix' DNA-binding domain"/>
    <property type="match status" value="1"/>
</dbReference>
<evidence type="ECO:0000256" key="2">
    <source>
        <dbReference type="ARBA" id="ARBA00023015"/>
    </source>
</evidence>
<evidence type="ECO:0000259" key="5">
    <source>
        <dbReference type="PROSITE" id="PS50931"/>
    </source>
</evidence>
<name>A0ABY7TIZ6_9SPHN</name>
<dbReference type="Pfam" id="PF00126">
    <property type="entry name" value="HTH_1"/>
    <property type="match status" value="1"/>
</dbReference>